<dbReference type="EMBL" id="CM044705">
    <property type="protein sequence ID" value="KAI5661563.1"/>
    <property type="molecule type" value="Genomic_DNA"/>
</dbReference>
<evidence type="ECO:0000313" key="2">
    <source>
        <dbReference type="Proteomes" id="UP001060085"/>
    </source>
</evidence>
<keyword evidence="2" id="KW-1185">Reference proteome</keyword>
<accession>A0ACC0ANP5</accession>
<evidence type="ECO:0000313" key="1">
    <source>
        <dbReference type="EMBL" id="KAI5661563.1"/>
    </source>
</evidence>
<dbReference type="Proteomes" id="UP001060085">
    <property type="component" value="Linkage Group LG05"/>
</dbReference>
<name>A0ACC0ANP5_CATRO</name>
<reference evidence="2" key="1">
    <citation type="journal article" date="2023" name="Nat. Plants">
        <title>Single-cell RNA sequencing provides a high-resolution roadmap for understanding the multicellular compartmentation of specialized metabolism.</title>
        <authorList>
            <person name="Sun S."/>
            <person name="Shen X."/>
            <person name="Li Y."/>
            <person name="Li Y."/>
            <person name="Wang S."/>
            <person name="Li R."/>
            <person name="Zhang H."/>
            <person name="Shen G."/>
            <person name="Guo B."/>
            <person name="Wei J."/>
            <person name="Xu J."/>
            <person name="St-Pierre B."/>
            <person name="Chen S."/>
            <person name="Sun C."/>
        </authorList>
    </citation>
    <scope>NUCLEOTIDE SEQUENCE [LARGE SCALE GENOMIC DNA]</scope>
</reference>
<proteinExistence type="predicted"/>
<protein>
    <submittedName>
        <fullName evidence="1">Uncharacterized protein</fullName>
    </submittedName>
</protein>
<comment type="caution">
    <text evidence="1">The sequence shown here is derived from an EMBL/GenBank/DDBJ whole genome shotgun (WGS) entry which is preliminary data.</text>
</comment>
<gene>
    <name evidence="1" type="ORF">M9H77_20886</name>
</gene>
<sequence>MVRPGARKGDDDLSPVTDRTGRVEGRTVTASSRDLRGRHRIYYDIGAPGSFTRPLHIPIGSRPFLQSLRPHTLPYDIYGSSHPPSHPPTALHDSLVHAPSVRPHIPYKSKFQELVEFSIPPDSSYSTHDYTTTDYGISSSEPFVGKDYGDIGIEGDRGVDSEPATVGSLHIDGEDDWRVHDHDDDNNDDDDYGDDAGDEEEHLPMAPVAHATPILSSCGRPRPRKGKRLTGSFISVMRGLHGMQRRLPTCTGTLVRPHVLMWRQCIPAHPIRPKEARMPVNNRMYVVRNTFVEELWLEAPSHLLIETWTSVLAVTPNECTDDYMQWYIPRNHPRIQNPVNVPDGFQVLVHAPMSLQTLMGMIVRQIDRDDI</sequence>
<organism evidence="1 2">
    <name type="scientific">Catharanthus roseus</name>
    <name type="common">Madagascar periwinkle</name>
    <name type="synonym">Vinca rosea</name>
    <dbReference type="NCBI Taxonomy" id="4058"/>
    <lineage>
        <taxon>Eukaryota</taxon>
        <taxon>Viridiplantae</taxon>
        <taxon>Streptophyta</taxon>
        <taxon>Embryophyta</taxon>
        <taxon>Tracheophyta</taxon>
        <taxon>Spermatophyta</taxon>
        <taxon>Magnoliopsida</taxon>
        <taxon>eudicotyledons</taxon>
        <taxon>Gunneridae</taxon>
        <taxon>Pentapetalae</taxon>
        <taxon>asterids</taxon>
        <taxon>lamiids</taxon>
        <taxon>Gentianales</taxon>
        <taxon>Apocynaceae</taxon>
        <taxon>Rauvolfioideae</taxon>
        <taxon>Vinceae</taxon>
        <taxon>Catharanthinae</taxon>
        <taxon>Catharanthus</taxon>
    </lineage>
</organism>